<dbReference type="RefSeq" id="WP_253753079.1">
    <property type="nucleotide sequence ID" value="NZ_JAMZDZ010000001.1"/>
</dbReference>
<dbReference type="Proteomes" id="UP001595816">
    <property type="component" value="Unassembled WGS sequence"/>
</dbReference>
<name>A0ABV8LQ87_9ACTN</name>
<dbReference type="SUPFAM" id="SSF53850">
    <property type="entry name" value="Periplasmic binding protein-like II"/>
    <property type="match status" value="1"/>
</dbReference>
<organism evidence="5 6">
    <name type="scientific">Hamadaea flava</name>
    <dbReference type="NCBI Taxonomy" id="1742688"/>
    <lineage>
        <taxon>Bacteria</taxon>
        <taxon>Bacillati</taxon>
        <taxon>Actinomycetota</taxon>
        <taxon>Actinomycetes</taxon>
        <taxon>Micromonosporales</taxon>
        <taxon>Micromonosporaceae</taxon>
        <taxon>Hamadaea</taxon>
    </lineage>
</organism>
<protein>
    <submittedName>
        <fullName evidence="5">ABC transporter substrate-binding protein</fullName>
    </submittedName>
</protein>
<keyword evidence="6" id="KW-1185">Reference proteome</keyword>
<dbReference type="EMBL" id="JBHSAY010000009">
    <property type="protein sequence ID" value="MFC4132533.1"/>
    <property type="molecule type" value="Genomic_DNA"/>
</dbReference>
<gene>
    <name evidence="5" type="ORF">ACFOZ4_18135</name>
</gene>
<feature type="signal peptide" evidence="4">
    <location>
        <begin position="1"/>
        <end position="20"/>
    </location>
</feature>
<feature type="chain" id="PRO_5045691737" evidence="4">
    <location>
        <begin position="21"/>
        <end position="412"/>
    </location>
</feature>
<evidence type="ECO:0000256" key="2">
    <source>
        <dbReference type="ARBA" id="ARBA00022448"/>
    </source>
</evidence>
<evidence type="ECO:0000256" key="4">
    <source>
        <dbReference type="SAM" id="SignalP"/>
    </source>
</evidence>
<evidence type="ECO:0000256" key="1">
    <source>
        <dbReference type="ARBA" id="ARBA00008520"/>
    </source>
</evidence>
<dbReference type="Gene3D" id="3.40.190.10">
    <property type="entry name" value="Periplasmic binding protein-like II"/>
    <property type="match status" value="1"/>
</dbReference>
<evidence type="ECO:0000313" key="5">
    <source>
        <dbReference type="EMBL" id="MFC4132533.1"/>
    </source>
</evidence>
<comment type="caution">
    <text evidence="5">The sequence shown here is derived from an EMBL/GenBank/DDBJ whole genome shotgun (WGS) entry which is preliminary data.</text>
</comment>
<dbReference type="CDD" id="cd13585">
    <property type="entry name" value="PBP2_TMBP_like"/>
    <property type="match status" value="1"/>
</dbReference>
<dbReference type="PROSITE" id="PS51257">
    <property type="entry name" value="PROKAR_LIPOPROTEIN"/>
    <property type="match status" value="1"/>
</dbReference>
<comment type="similarity">
    <text evidence="1">Belongs to the bacterial solute-binding protein 1 family.</text>
</comment>
<dbReference type="InterPro" id="IPR006059">
    <property type="entry name" value="SBP"/>
</dbReference>
<dbReference type="PANTHER" id="PTHR30061">
    <property type="entry name" value="MALTOSE-BINDING PERIPLASMIC PROTEIN"/>
    <property type="match status" value="1"/>
</dbReference>
<proteinExistence type="inferred from homology"/>
<sequence length="412" mass="43735">MQLRKAVSAVAVASLTALLAACGGGGDSGDDKATVTMWIYPVVVDETQHRAYWSQTVDAFKAQNPNIDVKVEIFPWANRDESLTTAIAGNKGPDVVYLIPDQIPKYATAIEPMDSHLDASAKADYLENVTKSVTIDNKLMGAPILTSALSLLCNKKVFAAAGQTAYPKTWDDVKAMAPAFKAKGYDMISYDGDVKTTLNVTFYPLLWQAGGDVFAADGKSVAFDQAPGVQALTFLKDMVDGGYINKGPVTTSPAIEQSRLAQNKVACSWSVTPADVTKFWGKDNIQVLPPLTNAKQVTYGTVGSLVMLKGSKNKTAAAKWVNFATSAANVKTYDTASGFFSPIKSTGALYANDPVLAEAEKNTQYATVGPLQVKSRDVMGALAPEIQAALLGQKTPEQALKDAAKAANAMLG</sequence>
<dbReference type="PANTHER" id="PTHR30061:SF50">
    <property type="entry name" value="MALTOSE_MALTODEXTRIN-BINDING PERIPLASMIC PROTEIN"/>
    <property type="match status" value="1"/>
</dbReference>
<keyword evidence="3 4" id="KW-0732">Signal</keyword>
<reference evidence="6" key="1">
    <citation type="journal article" date="2019" name="Int. J. Syst. Evol. Microbiol.">
        <title>The Global Catalogue of Microorganisms (GCM) 10K type strain sequencing project: providing services to taxonomists for standard genome sequencing and annotation.</title>
        <authorList>
            <consortium name="The Broad Institute Genomics Platform"/>
            <consortium name="The Broad Institute Genome Sequencing Center for Infectious Disease"/>
            <person name="Wu L."/>
            <person name="Ma J."/>
        </authorList>
    </citation>
    <scope>NUCLEOTIDE SEQUENCE [LARGE SCALE GENOMIC DNA]</scope>
    <source>
        <strain evidence="6">CGMCC 4.7289</strain>
    </source>
</reference>
<evidence type="ECO:0000256" key="3">
    <source>
        <dbReference type="ARBA" id="ARBA00022729"/>
    </source>
</evidence>
<keyword evidence="2" id="KW-0813">Transport</keyword>
<dbReference type="Pfam" id="PF01547">
    <property type="entry name" value="SBP_bac_1"/>
    <property type="match status" value="1"/>
</dbReference>
<evidence type="ECO:0000313" key="6">
    <source>
        <dbReference type="Proteomes" id="UP001595816"/>
    </source>
</evidence>
<accession>A0ABV8LQ87</accession>